<proteinExistence type="predicted"/>
<reference evidence="1" key="1">
    <citation type="journal article" date="2021" name="PeerJ">
        <title>Extensive microbial diversity within the chicken gut microbiome revealed by metagenomics and culture.</title>
        <authorList>
            <person name="Gilroy R."/>
            <person name="Ravi A."/>
            <person name="Getino M."/>
            <person name="Pursley I."/>
            <person name="Horton D.L."/>
            <person name="Alikhan N.F."/>
            <person name="Baker D."/>
            <person name="Gharbi K."/>
            <person name="Hall N."/>
            <person name="Watson M."/>
            <person name="Adriaenssens E.M."/>
            <person name="Foster-Nyarko E."/>
            <person name="Jarju S."/>
            <person name="Secka A."/>
            <person name="Antonio M."/>
            <person name="Oren A."/>
            <person name="Chaudhuri R.R."/>
            <person name="La Ragione R."/>
            <person name="Hildebrand F."/>
            <person name="Pallen M.J."/>
        </authorList>
    </citation>
    <scope>NUCLEOTIDE SEQUENCE</scope>
    <source>
        <strain evidence="1">CHK196-7946</strain>
    </source>
</reference>
<dbReference type="PANTHER" id="PTHR42967:SF1">
    <property type="entry name" value="MBL FOLD METALLO-HYDROLASE"/>
    <property type="match status" value="1"/>
</dbReference>
<sequence length="237" mass="28370">MMEVTYLGHSGFLLEMEHIYCLFDYYKGGFPKWNPDKKMVIFVSHAHYDHFGKEIFRLREVFPEICYVLSSDIDPTEYSHVGFSPCSDIISMGPNEEKEIFGIKVRTLRSNDQGVAYLLRCGDRTIYHAGDLNWWHWEEESEMFNKMIRRTYQSEINKLQREKIDIAFVPVDPRLGEQYCWGIDCFMKRTDTKHVFPMHFWGNYDVFDRLMLEKCTGTYKDRIMRIEREGQTFLIKE</sequence>
<dbReference type="EMBL" id="DWVY01000014">
    <property type="protein sequence ID" value="HJC74011.1"/>
    <property type="molecule type" value="Genomic_DNA"/>
</dbReference>
<organism evidence="1 2">
    <name type="scientific">Candidatus Mediterraneibacter faecavium</name>
    <dbReference type="NCBI Taxonomy" id="2838668"/>
    <lineage>
        <taxon>Bacteria</taxon>
        <taxon>Bacillati</taxon>
        <taxon>Bacillota</taxon>
        <taxon>Clostridia</taxon>
        <taxon>Lachnospirales</taxon>
        <taxon>Lachnospiraceae</taxon>
        <taxon>Mediterraneibacter</taxon>
    </lineage>
</organism>
<evidence type="ECO:0000313" key="1">
    <source>
        <dbReference type="EMBL" id="HJC74011.1"/>
    </source>
</evidence>
<comment type="caution">
    <text evidence="1">The sequence shown here is derived from an EMBL/GenBank/DDBJ whole genome shotgun (WGS) entry which is preliminary data.</text>
</comment>
<dbReference type="SUPFAM" id="SSF56281">
    <property type="entry name" value="Metallo-hydrolase/oxidoreductase"/>
    <property type="match status" value="1"/>
</dbReference>
<protein>
    <submittedName>
        <fullName evidence="1">MBL fold metallo-hydrolase</fullName>
    </submittedName>
</protein>
<name>A0A9D2Q7U0_9FIRM</name>
<dbReference type="PANTHER" id="PTHR42967">
    <property type="entry name" value="METAL DEPENDENT HYDROLASE"/>
    <property type="match status" value="1"/>
</dbReference>
<dbReference type="Proteomes" id="UP000823902">
    <property type="component" value="Unassembled WGS sequence"/>
</dbReference>
<reference evidence="1" key="2">
    <citation type="submission" date="2021-04" db="EMBL/GenBank/DDBJ databases">
        <authorList>
            <person name="Gilroy R."/>
        </authorList>
    </citation>
    <scope>NUCLEOTIDE SEQUENCE</scope>
    <source>
        <strain evidence="1">CHK196-7946</strain>
    </source>
</reference>
<gene>
    <name evidence="1" type="ORF">H9697_03555</name>
</gene>
<dbReference type="Gene3D" id="3.60.15.10">
    <property type="entry name" value="Ribonuclease Z/Hydroxyacylglutathione hydrolase-like"/>
    <property type="match status" value="1"/>
</dbReference>
<evidence type="ECO:0000313" key="2">
    <source>
        <dbReference type="Proteomes" id="UP000823902"/>
    </source>
</evidence>
<dbReference type="InterPro" id="IPR036866">
    <property type="entry name" value="RibonucZ/Hydroxyglut_hydro"/>
</dbReference>
<dbReference type="AlphaFoldDB" id="A0A9D2Q7U0"/>
<dbReference type="Pfam" id="PF13483">
    <property type="entry name" value="Lactamase_B_3"/>
    <property type="match status" value="1"/>
</dbReference>
<accession>A0A9D2Q7U0</accession>